<dbReference type="PATRIC" id="fig|1319815.3.peg.2312"/>
<feature type="transmembrane region" description="Helical" evidence="4">
    <location>
        <begin position="12"/>
        <end position="33"/>
    </location>
</feature>
<evidence type="ECO:0000259" key="5">
    <source>
        <dbReference type="PROSITE" id="PS50850"/>
    </source>
</evidence>
<feature type="domain" description="Major facilitator superfamily (MFS) profile" evidence="5">
    <location>
        <begin position="1"/>
        <end position="430"/>
    </location>
</feature>
<dbReference type="SUPFAM" id="SSF103473">
    <property type="entry name" value="MFS general substrate transporter"/>
    <property type="match status" value="1"/>
</dbReference>
<dbReference type="STRING" id="1319815.HMPREF0202_02405"/>
<dbReference type="eggNOG" id="COG2211">
    <property type="taxonomic scope" value="Bacteria"/>
</dbReference>
<name>U7V6F9_9FUSO</name>
<dbReference type="Gene3D" id="1.20.1250.20">
    <property type="entry name" value="MFS general substrate transporter like domains"/>
    <property type="match status" value="2"/>
</dbReference>
<evidence type="ECO:0000256" key="4">
    <source>
        <dbReference type="SAM" id="Phobius"/>
    </source>
</evidence>
<keyword evidence="3 4" id="KW-0472">Membrane</keyword>
<organism evidence="6 7">
    <name type="scientific">Cetobacterium somerae ATCC BAA-474</name>
    <dbReference type="NCBI Taxonomy" id="1319815"/>
    <lineage>
        <taxon>Bacteria</taxon>
        <taxon>Fusobacteriati</taxon>
        <taxon>Fusobacteriota</taxon>
        <taxon>Fusobacteriia</taxon>
        <taxon>Fusobacteriales</taxon>
        <taxon>Fusobacteriaceae</taxon>
        <taxon>Cetobacterium</taxon>
    </lineage>
</organism>
<gene>
    <name evidence="6" type="ORF">HMPREF0202_02405</name>
</gene>
<dbReference type="Proteomes" id="UP000017081">
    <property type="component" value="Unassembled WGS sequence"/>
</dbReference>
<feature type="transmembrane region" description="Helical" evidence="4">
    <location>
        <begin position="184"/>
        <end position="208"/>
    </location>
</feature>
<evidence type="ECO:0000313" key="6">
    <source>
        <dbReference type="EMBL" id="ERT67282.1"/>
    </source>
</evidence>
<dbReference type="EMBL" id="AXZF01000114">
    <property type="protein sequence ID" value="ERT67282.1"/>
    <property type="molecule type" value="Genomic_DNA"/>
</dbReference>
<evidence type="ECO:0000256" key="1">
    <source>
        <dbReference type="ARBA" id="ARBA00022692"/>
    </source>
</evidence>
<feature type="transmembrane region" description="Helical" evidence="4">
    <location>
        <begin position="86"/>
        <end position="107"/>
    </location>
</feature>
<dbReference type="HOGENOM" id="CLU_027408_6_3_0"/>
<dbReference type="Pfam" id="PF13347">
    <property type="entry name" value="MFS_2"/>
    <property type="match status" value="1"/>
</dbReference>
<evidence type="ECO:0000256" key="3">
    <source>
        <dbReference type="ARBA" id="ARBA00023136"/>
    </source>
</evidence>
<reference evidence="6 7" key="1">
    <citation type="submission" date="2013-08" db="EMBL/GenBank/DDBJ databases">
        <authorList>
            <person name="Weinstock G."/>
            <person name="Sodergren E."/>
            <person name="Wylie T."/>
            <person name="Fulton L."/>
            <person name="Fulton R."/>
            <person name="Fronick C."/>
            <person name="O'Laughlin M."/>
            <person name="Godfrey J."/>
            <person name="Miner T."/>
            <person name="Herter B."/>
            <person name="Appelbaum E."/>
            <person name="Cordes M."/>
            <person name="Lek S."/>
            <person name="Wollam A."/>
            <person name="Pepin K.H."/>
            <person name="Palsikar V.B."/>
            <person name="Mitreva M."/>
            <person name="Wilson R.K."/>
        </authorList>
    </citation>
    <scope>NUCLEOTIDE SEQUENCE [LARGE SCALE GENOMIC DNA]</scope>
    <source>
        <strain evidence="6 7">ATCC BAA-474</strain>
    </source>
</reference>
<feature type="transmembrane region" description="Helical" evidence="4">
    <location>
        <begin position="302"/>
        <end position="324"/>
    </location>
</feature>
<dbReference type="InterPro" id="IPR020846">
    <property type="entry name" value="MFS_dom"/>
</dbReference>
<dbReference type="RefSeq" id="WP_023051937.1">
    <property type="nucleotide sequence ID" value="NZ_CP173065.2"/>
</dbReference>
<protein>
    <submittedName>
        <fullName evidence="6">Transporter, major facilitator family protein</fullName>
    </submittedName>
</protein>
<keyword evidence="2 4" id="KW-1133">Transmembrane helix</keyword>
<keyword evidence="7" id="KW-1185">Reference proteome</keyword>
<comment type="caution">
    <text evidence="6">The sequence shown here is derived from an EMBL/GenBank/DDBJ whole genome shotgun (WGS) entry which is preliminary data.</text>
</comment>
<feature type="transmembrane region" description="Helical" evidence="4">
    <location>
        <begin position="45"/>
        <end position="65"/>
    </location>
</feature>
<dbReference type="GO" id="GO:0005886">
    <property type="term" value="C:plasma membrane"/>
    <property type="evidence" value="ECO:0007669"/>
    <property type="project" value="TreeGrafter"/>
</dbReference>
<feature type="transmembrane region" description="Helical" evidence="4">
    <location>
        <begin position="157"/>
        <end position="178"/>
    </location>
</feature>
<feature type="transmembrane region" description="Helical" evidence="4">
    <location>
        <begin position="272"/>
        <end position="290"/>
    </location>
</feature>
<feature type="transmembrane region" description="Helical" evidence="4">
    <location>
        <begin position="330"/>
        <end position="348"/>
    </location>
</feature>
<evidence type="ECO:0000313" key="7">
    <source>
        <dbReference type="Proteomes" id="UP000017081"/>
    </source>
</evidence>
<keyword evidence="1 4" id="KW-0812">Transmembrane</keyword>
<dbReference type="AlphaFoldDB" id="U7V6F9"/>
<accession>U7V6F9</accession>
<feature type="transmembrane region" description="Helical" evidence="4">
    <location>
        <begin position="113"/>
        <end position="137"/>
    </location>
</feature>
<feature type="transmembrane region" description="Helical" evidence="4">
    <location>
        <begin position="239"/>
        <end position="260"/>
    </location>
</feature>
<dbReference type="PANTHER" id="PTHR11328:SF24">
    <property type="entry name" value="MAJOR FACILITATOR SUPERFAMILY (MFS) PROFILE DOMAIN-CONTAINING PROTEIN"/>
    <property type="match status" value="1"/>
</dbReference>
<feature type="transmembrane region" description="Helical" evidence="4">
    <location>
        <begin position="405"/>
        <end position="425"/>
    </location>
</feature>
<dbReference type="InterPro" id="IPR036259">
    <property type="entry name" value="MFS_trans_sf"/>
</dbReference>
<dbReference type="InterPro" id="IPR039672">
    <property type="entry name" value="MFS_2"/>
</dbReference>
<sequence>MKRRIPLTTQIFYGVGVSYAIVDQIFAQWILYFYLPPENSGLKPFLTPVLISLALAISRVVDMISDPVVGYLSDKFNSRWGRRIPFIAVGAIPLAITTVAFFYPPMISEKGTFIYLALIGSLFFTFYTIVGAPYNALIPEIGENSEERLDLSTWQSVFRLLYSAIAMILPGVLIKYFGKGDTLVGIRGMVISLSILCVLGLYVTVFLVPEKKYSRPVEHVGNIKEILKEVVKDKDFRNYLLGLLFFFVGFNSLRAMMNYYVEDIMGYGKETITIASALLFGASALFFYPVNKLSRKFGYRKIMLGSLVGLIILTIALSLLGKVIPVKYGFLIFALLGIPISGAAFIFPPAMMSDISEKISKRINNRIEGVCFGIQGFFLKMAFLVSIVVLPLMLVLRGSGEVTKFGIYSSAIFSAVSFVISYVFYFKYNE</sequence>
<evidence type="ECO:0000256" key="2">
    <source>
        <dbReference type="ARBA" id="ARBA00022989"/>
    </source>
</evidence>
<dbReference type="GO" id="GO:0015293">
    <property type="term" value="F:symporter activity"/>
    <property type="evidence" value="ECO:0007669"/>
    <property type="project" value="InterPro"/>
</dbReference>
<dbReference type="GO" id="GO:0008643">
    <property type="term" value="P:carbohydrate transport"/>
    <property type="evidence" value="ECO:0007669"/>
    <property type="project" value="InterPro"/>
</dbReference>
<proteinExistence type="predicted"/>
<dbReference type="PANTHER" id="PTHR11328">
    <property type="entry name" value="MAJOR FACILITATOR SUPERFAMILY DOMAIN-CONTAINING PROTEIN"/>
    <property type="match status" value="1"/>
</dbReference>
<feature type="transmembrane region" description="Helical" evidence="4">
    <location>
        <begin position="369"/>
        <end position="393"/>
    </location>
</feature>
<dbReference type="PROSITE" id="PS50850">
    <property type="entry name" value="MFS"/>
    <property type="match status" value="1"/>
</dbReference>